<dbReference type="Proteomes" id="UP000179252">
    <property type="component" value="Unassembled WGS sequence"/>
</dbReference>
<keyword evidence="3 5" id="KW-0687">Ribonucleoprotein</keyword>
<comment type="function">
    <text evidence="5">Forms part of the ribosomal stalk, playing a central role in the interaction of the ribosome with GTP-bound translation factors.</text>
</comment>
<evidence type="ECO:0000256" key="3">
    <source>
        <dbReference type="ARBA" id="ARBA00023274"/>
    </source>
</evidence>
<dbReference type="Pfam" id="PF00466">
    <property type="entry name" value="Ribosomal_L10"/>
    <property type="match status" value="1"/>
</dbReference>
<sequence length="179" mass="19165">MQKQKQKARDLKKETVGNLSEKIAKSKTIAFADYHGLTAQQLSQLREKIKEAGGELLVTKNTLLSRALTANHLPVTSHQLTGPTASLFAYSDEIAPIKAAAESAKALGTPKFKFGFFGKELLDAAGLDALAKIPGREILQGRVVGAIASPIYGIVSVLQANLRNLISVLDQKARKSQSG</sequence>
<reference evidence="6 7" key="1">
    <citation type="journal article" date="2016" name="Nat. Commun.">
        <title>Thousands of microbial genomes shed light on interconnected biogeochemical processes in an aquifer system.</title>
        <authorList>
            <person name="Anantharaman K."/>
            <person name="Brown C.T."/>
            <person name="Hug L.A."/>
            <person name="Sharon I."/>
            <person name="Castelle C.J."/>
            <person name="Probst A.J."/>
            <person name="Thomas B.C."/>
            <person name="Singh A."/>
            <person name="Wilkins M.J."/>
            <person name="Karaoz U."/>
            <person name="Brodie E.L."/>
            <person name="Williams K.H."/>
            <person name="Hubbard S.S."/>
            <person name="Banfield J.F."/>
        </authorList>
    </citation>
    <scope>NUCLEOTIDE SEQUENCE [LARGE SCALE GENOMIC DNA]</scope>
</reference>
<name>A0A1F5FX08_9BACT</name>
<keyword evidence="5" id="KW-0699">rRNA-binding</keyword>
<evidence type="ECO:0000256" key="4">
    <source>
        <dbReference type="ARBA" id="ARBA00035202"/>
    </source>
</evidence>
<evidence type="ECO:0000256" key="1">
    <source>
        <dbReference type="ARBA" id="ARBA00008889"/>
    </source>
</evidence>
<dbReference type="GO" id="GO:0005840">
    <property type="term" value="C:ribosome"/>
    <property type="evidence" value="ECO:0007669"/>
    <property type="project" value="UniProtKB-KW"/>
</dbReference>
<dbReference type="NCBIfam" id="NF000955">
    <property type="entry name" value="PRK00099.1-1"/>
    <property type="match status" value="1"/>
</dbReference>
<accession>A0A1F5FX08</accession>
<organism evidence="6 7">
    <name type="scientific">Candidatus Curtissbacteria bacterium RBG_13_40_7</name>
    <dbReference type="NCBI Taxonomy" id="1797706"/>
    <lineage>
        <taxon>Bacteria</taxon>
        <taxon>Candidatus Curtissiibacteriota</taxon>
    </lineage>
</organism>
<dbReference type="GO" id="GO:0070180">
    <property type="term" value="F:large ribosomal subunit rRNA binding"/>
    <property type="evidence" value="ECO:0007669"/>
    <property type="project" value="UniProtKB-UniRule"/>
</dbReference>
<dbReference type="EMBL" id="MFAU01000029">
    <property type="protein sequence ID" value="OGD84147.1"/>
    <property type="molecule type" value="Genomic_DNA"/>
</dbReference>
<gene>
    <name evidence="5" type="primary">rplJ</name>
    <name evidence="6" type="ORF">A2165_02855</name>
</gene>
<keyword evidence="2 5" id="KW-0689">Ribosomal protein</keyword>
<dbReference type="SUPFAM" id="SSF160369">
    <property type="entry name" value="Ribosomal protein L10-like"/>
    <property type="match status" value="1"/>
</dbReference>
<comment type="similarity">
    <text evidence="1 5">Belongs to the universal ribosomal protein uL10 family.</text>
</comment>
<protein>
    <recommendedName>
        <fullName evidence="4 5">Large ribosomal subunit protein uL10</fullName>
    </recommendedName>
</protein>
<evidence type="ECO:0000313" key="7">
    <source>
        <dbReference type="Proteomes" id="UP000179252"/>
    </source>
</evidence>
<dbReference type="PANTHER" id="PTHR11560">
    <property type="entry name" value="39S RIBOSOMAL PROTEIN L10, MITOCHONDRIAL"/>
    <property type="match status" value="1"/>
</dbReference>
<evidence type="ECO:0000256" key="5">
    <source>
        <dbReference type="HAMAP-Rule" id="MF_00362"/>
    </source>
</evidence>
<comment type="caution">
    <text evidence="6">The sequence shown here is derived from an EMBL/GenBank/DDBJ whole genome shotgun (WGS) entry which is preliminary data.</text>
</comment>
<dbReference type="CDD" id="cd05797">
    <property type="entry name" value="Ribosomal_L10"/>
    <property type="match status" value="1"/>
</dbReference>
<dbReference type="InterPro" id="IPR043141">
    <property type="entry name" value="Ribosomal_uL10-like_sf"/>
</dbReference>
<comment type="subunit">
    <text evidence="5">Part of the ribosomal stalk of the 50S ribosomal subunit. The N-terminus interacts with L11 and the large rRNA to form the base of the stalk. The C-terminus forms an elongated spine to which L12 dimers bind in a sequential fashion forming a multimeric L10(L12)X complex.</text>
</comment>
<dbReference type="Gene3D" id="3.30.70.1730">
    <property type="match status" value="1"/>
</dbReference>
<dbReference type="InterPro" id="IPR047865">
    <property type="entry name" value="Ribosomal_uL10_bac_type"/>
</dbReference>
<evidence type="ECO:0000313" key="6">
    <source>
        <dbReference type="EMBL" id="OGD84147.1"/>
    </source>
</evidence>
<dbReference type="GO" id="GO:1990904">
    <property type="term" value="C:ribonucleoprotein complex"/>
    <property type="evidence" value="ECO:0007669"/>
    <property type="project" value="UniProtKB-KW"/>
</dbReference>
<dbReference type="AlphaFoldDB" id="A0A1F5FX08"/>
<keyword evidence="5" id="KW-0694">RNA-binding</keyword>
<dbReference type="HAMAP" id="MF_00362">
    <property type="entry name" value="Ribosomal_uL10"/>
    <property type="match status" value="1"/>
</dbReference>
<dbReference type="Gene3D" id="6.10.250.290">
    <property type="match status" value="1"/>
</dbReference>
<evidence type="ECO:0000256" key="2">
    <source>
        <dbReference type="ARBA" id="ARBA00022980"/>
    </source>
</evidence>
<dbReference type="InterPro" id="IPR001790">
    <property type="entry name" value="Ribosomal_uL10"/>
</dbReference>
<dbReference type="GO" id="GO:0006412">
    <property type="term" value="P:translation"/>
    <property type="evidence" value="ECO:0007669"/>
    <property type="project" value="UniProtKB-UniRule"/>
</dbReference>
<proteinExistence type="inferred from homology"/>
<dbReference type="InterPro" id="IPR022973">
    <property type="entry name" value="Ribosomal_uL10_bac"/>
</dbReference>